<proteinExistence type="predicted"/>
<reference evidence="2 3" key="1">
    <citation type="journal article" date="2013" name="Curr. Biol.">
        <title>The Genome of the Foraminiferan Reticulomyxa filosa.</title>
        <authorList>
            <person name="Glockner G."/>
            <person name="Hulsmann N."/>
            <person name="Schleicher M."/>
            <person name="Noegel A.A."/>
            <person name="Eichinger L."/>
            <person name="Gallinger C."/>
            <person name="Pawlowski J."/>
            <person name="Sierra R."/>
            <person name="Euteneuer U."/>
            <person name="Pillet L."/>
            <person name="Moustafa A."/>
            <person name="Platzer M."/>
            <person name="Groth M."/>
            <person name="Szafranski K."/>
            <person name="Schliwa M."/>
        </authorList>
    </citation>
    <scope>NUCLEOTIDE SEQUENCE [LARGE SCALE GENOMIC DNA]</scope>
</reference>
<dbReference type="Proteomes" id="UP000023152">
    <property type="component" value="Unassembled WGS sequence"/>
</dbReference>
<dbReference type="AlphaFoldDB" id="X6LLV5"/>
<feature type="compositionally biased region" description="Low complexity" evidence="1">
    <location>
        <begin position="173"/>
        <end position="193"/>
    </location>
</feature>
<dbReference type="EMBL" id="ASPP01034682">
    <property type="protein sequence ID" value="ETO02883.1"/>
    <property type="molecule type" value="Genomic_DNA"/>
</dbReference>
<comment type="caution">
    <text evidence="2">The sequence shown here is derived from an EMBL/GenBank/DDBJ whole genome shotgun (WGS) entry which is preliminary data.</text>
</comment>
<feature type="region of interest" description="Disordered" evidence="1">
    <location>
        <begin position="169"/>
        <end position="198"/>
    </location>
</feature>
<organism evidence="2 3">
    <name type="scientific">Reticulomyxa filosa</name>
    <dbReference type="NCBI Taxonomy" id="46433"/>
    <lineage>
        <taxon>Eukaryota</taxon>
        <taxon>Sar</taxon>
        <taxon>Rhizaria</taxon>
        <taxon>Retaria</taxon>
        <taxon>Foraminifera</taxon>
        <taxon>Monothalamids</taxon>
        <taxon>Reticulomyxidae</taxon>
        <taxon>Reticulomyxa</taxon>
    </lineage>
</organism>
<sequence>MMHANEEYGQPNRLINHNSNDNDNNGYYNNNNYNNKSKNNFYSSGLELQHTLSRIRHLQLDYFQIYNPRHANIKHETTDSSVDILEQERRFHVESNYKRRKISKARANTYTLATWIDSNSCIRRSLLVTLNNSVIIAMTFPYNLNQRWTSAYLSLRIALLSHHRSIVQRHHNNNNNDGNDNSNNNDNNNNNNDLVQGDNTKLGIYNLKINQEKD</sequence>
<gene>
    <name evidence="2" type="ORF">RFI_34530</name>
</gene>
<keyword evidence="3" id="KW-1185">Reference proteome</keyword>
<evidence type="ECO:0000256" key="1">
    <source>
        <dbReference type="SAM" id="MobiDB-lite"/>
    </source>
</evidence>
<protein>
    <submittedName>
        <fullName evidence="2">Uncharacterized protein</fullName>
    </submittedName>
</protein>
<accession>X6LLV5</accession>
<evidence type="ECO:0000313" key="3">
    <source>
        <dbReference type="Proteomes" id="UP000023152"/>
    </source>
</evidence>
<feature type="compositionally biased region" description="Low complexity" evidence="1">
    <location>
        <begin position="18"/>
        <end position="34"/>
    </location>
</feature>
<name>X6LLV5_RETFI</name>
<evidence type="ECO:0000313" key="2">
    <source>
        <dbReference type="EMBL" id="ETO02883.1"/>
    </source>
</evidence>
<feature type="region of interest" description="Disordered" evidence="1">
    <location>
        <begin position="1"/>
        <end position="34"/>
    </location>
</feature>